<keyword evidence="3" id="KW-1185">Reference proteome</keyword>
<dbReference type="EMBL" id="JAUSSK010000001">
    <property type="protein sequence ID" value="MDQ0008052.1"/>
    <property type="molecule type" value="Genomic_DNA"/>
</dbReference>
<feature type="transmembrane region" description="Helical" evidence="1">
    <location>
        <begin position="154"/>
        <end position="176"/>
    </location>
</feature>
<dbReference type="Pfam" id="PF06912">
    <property type="entry name" value="DUF1275"/>
    <property type="match status" value="1"/>
</dbReference>
<dbReference type="PANTHER" id="PTHR37314">
    <property type="entry name" value="SLR0142 PROTEIN"/>
    <property type="match status" value="1"/>
</dbReference>
<reference evidence="2 3" key="1">
    <citation type="submission" date="2023-07" db="EMBL/GenBank/DDBJ databases">
        <title>Sorghum-associated microbial communities from plants grown in Nebraska, USA.</title>
        <authorList>
            <person name="Schachtman D."/>
        </authorList>
    </citation>
    <scope>NUCLEOTIDE SEQUENCE [LARGE SCALE GENOMIC DNA]</scope>
    <source>
        <strain evidence="2 3">CC60</strain>
    </source>
</reference>
<name>A0ABT9SVM9_9GAMM</name>
<dbReference type="PANTHER" id="PTHR37314:SF4">
    <property type="entry name" value="UPF0700 TRANSMEMBRANE PROTEIN YOAK"/>
    <property type="match status" value="1"/>
</dbReference>
<keyword evidence="1" id="KW-1133">Transmembrane helix</keyword>
<keyword evidence="1" id="KW-0812">Transmembrane</keyword>
<dbReference type="Proteomes" id="UP001237737">
    <property type="component" value="Unassembled WGS sequence"/>
</dbReference>
<keyword evidence="1" id="KW-0472">Membrane</keyword>
<comment type="caution">
    <text evidence="2">The sequence shown here is derived from an EMBL/GenBank/DDBJ whole genome shotgun (WGS) entry which is preliminary data.</text>
</comment>
<evidence type="ECO:0000313" key="2">
    <source>
        <dbReference type="EMBL" id="MDQ0008052.1"/>
    </source>
</evidence>
<protein>
    <submittedName>
        <fullName evidence="2">Uncharacterized membrane protein YoaK (UPF0700 family)</fullName>
    </submittedName>
</protein>
<organism evidence="2 3">
    <name type="scientific">Luteibacter jiangsuensis</name>
    <dbReference type="NCBI Taxonomy" id="637577"/>
    <lineage>
        <taxon>Bacteria</taxon>
        <taxon>Pseudomonadati</taxon>
        <taxon>Pseudomonadota</taxon>
        <taxon>Gammaproteobacteria</taxon>
        <taxon>Lysobacterales</taxon>
        <taxon>Rhodanobacteraceae</taxon>
        <taxon>Luteibacter</taxon>
    </lineage>
</organism>
<accession>A0ABT9SVM9</accession>
<proteinExistence type="predicted"/>
<gene>
    <name evidence="2" type="ORF">J2T07_000211</name>
</gene>
<sequence>MLPFAAGATNAIALLALRHGGVTHLTGISTEAAIGIGTADVWLLLHALAIMGLFTLGCAVSAWVIRSERWARGAASVAVLGSEAALLALAAHTLDANSTIGTCLCSLAIGLQNGASSLVTGAVLRTSHLTGMFTDLGIALGQRLRGAAYDPRRAGICVVVIGTFIAGGACGAVLFGPWSGRALWLPVFVVLAMTALTGLRLLPRQGRNPPAA</sequence>
<feature type="transmembrane region" description="Helical" evidence="1">
    <location>
        <begin position="182"/>
        <end position="202"/>
    </location>
</feature>
<dbReference type="RefSeq" id="WP_306846683.1">
    <property type="nucleotide sequence ID" value="NZ_JAUSSK010000001.1"/>
</dbReference>
<dbReference type="InterPro" id="IPR010699">
    <property type="entry name" value="DUF1275"/>
</dbReference>
<evidence type="ECO:0000313" key="3">
    <source>
        <dbReference type="Proteomes" id="UP001237737"/>
    </source>
</evidence>
<feature type="transmembrane region" description="Helical" evidence="1">
    <location>
        <begin position="44"/>
        <end position="65"/>
    </location>
</feature>
<evidence type="ECO:0000256" key="1">
    <source>
        <dbReference type="SAM" id="Phobius"/>
    </source>
</evidence>